<dbReference type="GO" id="GO:0044205">
    <property type="term" value="P:'de novo' UMP biosynthetic process"/>
    <property type="evidence" value="ECO:0007669"/>
    <property type="project" value="UniProtKB-UniRule"/>
</dbReference>
<name>A0A383TTS7_9FLAO</name>
<evidence type="ECO:0000259" key="12">
    <source>
        <dbReference type="Pfam" id="PF01180"/>
    </source>
</evidence>
<feature type="binding site" evidence="11">
    <location>
        <begin position="191"/>
        <end position="192"/>
    </location>
    <ligand>
        <name>substrate</name>
    </ligand>
</feature>
<dbReference type="GO" id="GO:0005737">
    <property type="term" value="C:cytoplasm"/>
    <property type="evidence" value="ECO:0007669"/>
    <property type="project" value="UniProtKB-SubCell"/>
</dbReference>
<gene>
    <name evidence="13" type="primary">pyrDA</name>
    <name evidence="11" type="synonym">pyrD</name>
    <name evidence="13" type="ORF">SAMEA104719789_00174</name>
</gene>
<feature type="binding site" evidence="11">
    <location>
        <begin position="269"/>
        <end position="270"/>
    </location>
    <ligand>
        <name>FMN</name>
        <dbReference type="ChEBI" id="CHEBI:58210"/>
    </ligand>
</feature>
<evidence type="ECO:0000256" key="10">
    <source>
        <dbReference type="ARBA" id="ARBA00023002"/>
    </source>
</evidence>
<dbReference type="SUPFAM" id="SSF51395">
    <property type="entry name" value="FMN-linked oxidoreductases"/>
    <property type="match status" value="1"/>
</dbReference>
<keyword evidence="10 11" id="KW-0560">Oxidoreductase</keyword>
<evidence type="ECO:0000256" key="6">
    <source>
        <dbReference type="ARBA" id="ARBA00022490"/>
    </source>
</evidence>
<dbReference type="InterPro" id="IPR012135">
    <property type="entry name" value="Dihydroorotate_DH_1_2"/>
</dbReference>
<dbReference type="Pfam" id="PF01180">
    <property type="entry name" value="DHO_dh"/>
    <property type="match status" value="1"/>
</dbReference>
<dbReference type="Gene3D" id="2.30.26.10">
    <property type="entry name" value="Dihydroorotate Dehydrogenase A, chain A, domain 2"/>
    <property type="match status" value="1"/>
</dbReference>
<dbReference type="CDD" id="cd04741">
    <property type="entry name" value="DHOD_1A_like"/>
    <property type="match status" value="1"/>
</dbReference>
<dbReference type="NCBIfam" id="NF002702">
    <property type="entry name" value="PRK02506.1"/>
    <property type="match status" value="1"/>
</dbReference>
<comment type="subunit">
    <text evidence="5">Homodimer.</text>
</comment>
<dbReference type="GO" id="GO:1990663">
    <property type="term" value="F:dihydroorotate dehydrogenase (fumarate) activity"/>
    <property type="evidence" value="ECO:0007669"/>
    <property type="project" value="UniProtKB-EC"/>
</dbReference>
<dbReference type="OrthoDB" id="9794954at2"/>
<feature type="binding site" evidence="11">
    <location>
        <position position="124"/>
    </location>
    <ligand>
        <name>FMN</name>
        <dbReference type="ChEBI" id="CHEBI:58210"/>
    </ligand>
</feature>
<comment type="similarity">
    <text evidence="4 11">Belongs to the dihydroorotate dehydrogenase family. Type 1 subfamily.</text>
</comment>
<keyword evidence="9 11" id="KW-0665">Pyrimidine biosynthesis</keyword>
<feature type="binding site" evidence="11">
    <location>
        <position position="219"/>
    </location>
    <ligand>
        <name>FMN</name>
        <dbReference type="ChEBI" id="CHEBI:58210"/>
    </ligand>
</feature>
<dbReference type="InterPro" id="IPR013785">
    <property type="entry name" value="Aldolase_TIM"/>
</dbReference>
<dbReference type="InterPro" id="IPR005720">
    <property type="entry name" value="Dihydroorotate_DH_cat"/>
</dbReference>
<dbReference type="RefSeq" id="WP_119057126.1">
    <property type="nucleotide sequence ID" value="NZ_UNSC01000001.1"/>
</dbReference>
<dbReference type="PIRSF" id="PIRSF000164">
    <property type="entry name" value="DHO_oxidase"/>
    <property type="match status" value="1"/>
</dbReference>
<feature type="binding site" evidence="11">
    <location>
        <begin position="44"/>
        <end position="45"/>
    </location>
    <ligand>
        <name>FMN</name>
        <dbReference type="ChEBI" id="CHEBI:58210"/>
    </ligand>
</feature>
<dbReference type="InterPro" id="IPR024920">
    <property type="entry name" value="Dihydroorotate_DH_1"/>
</dbReference>
<sequence length="309" mass="34428">MDLSTNIANFSFKNPLMNASGALCTSYDELNALLGGSNSSLVTKSATPLYREGNPMPRYAETPLGTINSMGLANQGFDFYLNFIENNYHQKPLFLSIAGLCLEDNLAMAKKAHESKAEFLLELNLSCPNIMGKPQTGYDFQRTREVLEQVFEIYTDKPLGVKLPPYFDMVHFEQMAEILKQFPLSFVTCINSIGNGLYIDAQTESVVIKPKDGFGGLGGEYVKPTALANVRKFYELLPKSIKIIGCGGILSGKDVFEHLLCGASMVQVGSQLMKEKNQIFSRLEKELEEIMYKKNYSKIEDFKGNLKSL</sequence>
<comment type="function">
    <text evidence="11">Catalyzes the conversion of dihydroorotate to orotate.</text>
</comment>
<dbReference type="PANTHER" id="PTHR48109">
    <property type="entry name" value="DIHYDROOROTATE DEHYDROGENASE (QUINONE), MITOCHONDRIAL-RELATED"/>
    <property type="match status" value="1"/>
</dbReference>
<feature type="binding site" evidence="11">
    <location>
        <begin position="68"/>
        <end position="72"/>
    </location>
    <ligand>
        <name>substrate</name>
    </ligand>
</feature>
<dbReference type="AlphaFoldDB" id="A0A383TTS7"/>
<dbReference type="FunFam" id="3.20.20.70:FF:000027">
    <property type="entry name" value="Dihydropyrimidine dehydrogenase [NADP(+)]"/>
    <property type="match status" value="1"/>
</dbReference>
<feature type="binding site" evidence="11">
    <location>
        <position position="162"/>
    </location>
    <ligand>
        <name>FMN</name>
        <dbReference type="ChEBI" id="CHEBI:58210"/>
    </ligand>
</feature>
<dbReference type="EMBL" id="UNSC01000001">
    <property type="protein sequence ID" value="SZD71082.1"/>
    <property type="molecule type" value="Genomic_DNA"/>
</dbReference>
<evidence type="ECO:0000256" key="8">
    <source>
        <dbReference type="ARBA" id="ARBA00022643"/>
    </source>
</evidence>
<evidence type="ECO:0000256" key="4">
    <source>
        <dbReference type="ARBA" id="ARBA00008008"/>
    </source>
</evidence>
<dbReference type="InterPro" id="IPR033886">
    <property type="entry name" value="DHOD_1A"/>
</dbReference>
<organism evidence="13 14">
    <name type="scientific">Candidatus Ornithobacterium hominis</name>
    <dbReference type="NCBI Taxonomy" id="2497989"/>
    <lineage>
        <taxon>Bacteria</taxon>
        <taxon>Pseudomonadati</taxon>
        <taxon>Bacteroidota</taxon>
        <taxon>Flavobacteriia</taxon>
        <taxon>Flavobacteriales</taxon>
        <taxon>Weeksellaceae</taxon>
        <taxon>Ornithobacterium</taxon>
    </lineage>
</organism>
<feature type="active site" description="Nucleophile" evidence="11">
    <location>
        <position position="127"/>
    </location>
</feature>
<feature type="binding site" evidence="11">
    <location>
        <position position="124"/>
    </location>
    <ligand>
        <name>substrate</name>
    </ligand>
</feature>
<keyword evidence="6 11" id="KW-0963">Cytoplasm</keyword>
<feature type="binding site" evidence="11">
    <location>
        <position position="20"/>
    </location>
    <ligand>
        <name>FMN</name>
        <dbReference type="ChEBI" id="CHEBI:58210"/>
    </ligand>
</feature>
<evidence type="ECO:0000313" key="13">
    <source>
        <dbReference type="EMBL" id="SZD71082.1"/>
    </source>
</evidence>
<evidence type="ECO:0000256" key="7">
    <source>
        <dbReference type="ARBA" id="ARBA00022630"/>
    </source>
</evidence>
<reference evidence="13 14" key="1">
    <citation type="submission" date="2018-09" db="EMBL/GenBank/DDBJ databases">
        <authorList>
            <consortium name="Pathogen Informatics"/>
        </authorList>
    </citation>
    <scope>NUCLEOTIDE SEQUENCE [LARGE SCALE GENOMIC DNA]</scope>
    <source>
        <strain evidence="13 14">OH-22767</strain>
    </source>
</reference>
<comment type="subcellular location">
    <subcellularLocation>
        <location evidence="2 11">Cytoplasm</location>
    </subcellularLocation>
</comment>
<dbReference type="PANTHER" id="PTHR48109:SF1">
    <property type="entry name" value="DIHYDROOROTATE DEHYDROGENASE (FUMARATE)"/>
    <property type="match status" value="1"/>
</dbReference>
<dbReference type="GO" id="GO:0006207">
    <property type="term" value="P:'de novo' pyrimidine nucleobase biosynthetic process"/>
    <property type="evidence" value="ECO:0007669"/>
    <property type="project" value="InterPro"/>
</dbReference>
<dbReference type="HAMAP" id="MF_00224">
    <property type="entry name" value="DHO_dh_type1"/>
    <property type="match status" value="1"/>
</dbReference>
<keyword evidence="8 11" id="KW-0288">FMN</keyword>
<accession>A0A383TTS7</accession>
<dbReference type="EC" id="1.3.-.-" evidence="11"/>
<dbReference type="InterPro" id="IPR023359">
    <property type="entry name" value="Dihydro_DH_chainA_dom2"/>
</dbReference>
<keyword evidence="14" id="KW-1185">Reference proteome</keyword>
<comment type="catalytic activity">
    <reaction evidence="1">
        <text>(S)-dihydroorotate + fumarate = orotate + succinate</text>
        <dbReference type="Rhea" id="RHEA:30059"/>
        <dbReference type="ChEBI" id="CHEBI:29806"/>
        <dbReference type="ChEBI" id="CHEBI:30031"/>
        <dbReference type="ChEBI" id="CHEBI:30839"/>
        <dbReference type="ChEBI" id="CHEBI:30864"/>
        <dbReference type="EC" id="1.3.98.1"/>
    </reaction>
</comment>
<comment type="pathway">
    <text evidence="3 11">Pyrimidine metabolism; UMP biosynthesis via de novo pathway.</text>
</comment>
<dbReference type="Gene3D" id="3.20.20.70">
    <property type="entry name" value="Aldolase class I"/>
    <property type="match status" value="1"/>
</dbReference>
<comment type="catalytic activity">
    <reaction evidence="11">
        <text>(S)-dihydroorotate + A = orotate + AH2</text>
        <dbReference type="Rhea" id="RHEA:18073"/>
        <dbReference type="ChEBI" id="CHEBI:13193"/>
        <dbReference type="ChEBI" id="CHEBI:17499"/>
        <dbReference type="ChEBI" id="CHEBI:30839"/>
        <dbReference type="ChEBI" id="CHEBI:30864"/>
    </reaction>
</comment>
<evidence type="ECO:0000256" key="5">
    <source>
        <dbReference type="ARBA" id="ARBA00011738"/>
    </source>
</evidence>
<comment type="caution">
    <text evidence="11">Lacks conserved residue(s) required for the propagation of feature annotation.</text>
</comment>
<keyword evidence="7 11" id="KW-0285">Flavoprotein</keyword>
<feature type="domain" description="Dihydroorotate dehydrogenase catalytic" evidence="12">
    <location>
        <begin position="3"/>
        <end position="291"/>
    </location>
</feature>
<evidence type="ECO:0000256" key="3">
    <source>
        <dbReference type="ARBA" id="ARBA00004725"/>
    </source>
</evidence>
<evidence type="ECO:0000313" key="14">
    <source>
        <dbReference type="Proteomes" id="UP000262142"/>
    </source>
</evidence>
<feature type="binding site" evidence="11">
    <location>
        <position position="44"/>
    </location>
    <ligand>
        <name>substrate</name>
    </ligand>
</feature>
<comment type="cofactor">
    <cofactor evidence="11">
        <name>FMN</name>
        <dbReference type="ChEBI" id="CHEBI:58210"/>
    </cofactor>
    <text evidence="11">Binds 1 FMN per subunit.</text>
</comment>
<evidence type="ECO:0000256" key="11">
    <source>
        <dbReference type="HAMAP-Rule" id="MF_00224"/>
    </source>
</evidence>
<dbReference type="PROSITE" id="PS00911">
    <property type="entry name" value="DHODEHASE_1"/>
    <property type="match status" value="1"/>
</dbReference>
<evidence type="ECO:0000256" key="1">
    <source>
        <dbReference type="ARBA" id="ARBA00001694"/>
    </source>
</evidence>
<proteinExistence type="inferred from homology"/>
<evidence type="ECO:0000256" key="2">
    <source>
        <dbReference type="ARBA" id="ARBA00004496"/>
    </source>
</evidence>
<feature type="binding site" evidence="11">
    <location>
        <begin position="247"/>
        <end position="248"/>
    </location>
    <ligand>
        <name>FMN</name>
        <dbReference type="ChEBI" id="CHEBI:58210"/>
    </ligand>
</feature>
<dbReference type="PROSITE" id="PS00912">
    <property type="entry name" value="DHODEHASE_2"/>
    <property type="match status" value="1"/>
</dbReference>
<dbReference type="InterPro" id="IPR050074">
    <property type="entry name" value="DHO_dehydrogenase"/>
</dbReference>
<feature type="binding site" evidence="11">
    <location>
        <position position="190"/>
    </location>
    <ligand>
        <name>FMN</name>
        <dbReference type="ChEBI" id="CHEBI:58210"/>
    </ligand>
</feature>
<dbReference type="Proteomes" id="UP000262142">
    <property type="component" value="Unassembled WGS sequence"/>
</dbReference>
<dbReference type="InterPro" id="IPR001295">
    <property type="entry name" value="Dihydroorotate_DH_CS"/>
</dbReference>
<dbReference type="UniPathway" id="UPA00070"/>
<protein>
    <recommendedName>
        <fullName evidence="11">Dihydroorotate dehydrogenase</fullName>
        <shortName evidence="11">DHOD</shortName>
        <shortName evidence="11">DHODase</shortName>
        <shortName evidence="11">DHOdehase</shortName>
        <ecNumber evidence="11">1.3.-.-</ecNumber>
    </recommendedName>
</protein>
<evidence type="ECO:0000256" key="9">
    <source>
        <dbReference type="ARBA" id="ARBA00022975"/>
    </source>
</evidence>